<protein>
    <submittedName>
        <fullName evidence="2">Uncharacterized protein</fullName>
    </submittedName>
</protein>
<feature type="region of interest" description="Disordered" evidence="1">
    <location>
        <begin position="1"/>
        <end position="46"/>
    </location>
</feature>
<keyword evidence="3" id="KW-1185">Reference proteome</keyword>
<sequence length="85" mass="8926">MAEPASRFGRTGDGRSVAGGERSGGSPAGPRAVFEEPRRATAGGVAEHAGVTWERVDAENGVLRPYPRWTGQARRGSSKHTLLAP</sequence>
<name>A0A8J3PEF0_9ACTN</name>
<dbReference type="Proteomes" id="UP000660339">
    <property type="component" value="Unassembled WGS sequence"/>
</dbReference>
<reference evidence="2" key="1">
    <citation type="submission" date="2021-01" db="EMBL/GenBank/DDBJ databases">
        <title>Whole genome shotgun sequence of Catellatospora methionotrophica NBRC 14553.</title>
        <authorList>
            <person name="Komaki H."/>
            <person name="Tamura T."/>
        </authorList>
    </citation>
    <scope>NUCLEOTIDE SEQUENCE</scope>
    <source>
        <strain evidence="2">NBRC 14553</strain>
    </source>
</reference>
<evidence type="ECO:0000313" key="3">
    <source>
        <dbReference type="Proteomes" id="UP000660339"/>
    </source>
</evidence>
<evidence type="ECO:0000256" key="1">
    <source>
        <dbReference type="SAM" id="MobiDB-lite"/>
    </source>
</evidence>
<comment type="caution">
    <text evidence="2">The sequence shown here is derived from an EMBL/GenBank/DDBJ whole genome shotgun (WGS) entry which is preliminary data.</text>
</comment>
<dbReference type="AlphaFoldDB" id="A0A8J3PEF0"/>
<proteinExistence type="predicted"/>
<evidence type="ECO:0000313" key="2">
    <source>
        <dbReference type="EMBL" id="GIG13278.1"/>
    </source>
</evidence>
<accession>A0A8J3PEF0</accession>
<gene>
    <name evidence="2" type="ORF">Cme02nite_16100</name>
</gene>
<feature type="region of interest" description="Disordered" evidence="1">
    <location>
        <begin position="66"/>
        <end position="85"/>
    </location>
</feature>
<organism evidence="2 3">
    <name type="scientific">Catellatospora methionotrophica</name>
    <dbReference type="NCBI Taxonomy" id="121620"/>
    <lineage>
        <taxon>Bacteria</taxon>
        <taxon>Bacillati</taxon>
        <taxon>Actinomycetota</taxon>
        <taxon>Actinomycetes</taxon>
        <taxon>Micromonosporales</taxon>
        <taxon>Micromonosporaceae</taxon>
        <taxon>Catellatospora</taxon>
    </lineage>
</organism>
<dbReference type="EMBL" id="BONJ01000006">
    <property type="protein sequence ID" value="GIG13278.1"/>
    <property type="molecule type" value="Genomic_DNA"/>
</dbReference>